<proteinExistence type="inferred from homology"/>
<feature type="non-terminal residue" evidence="10">
    <location>
        <position position="384"/>
    </location>
</feature>
<feature type="domain" description="Aconitase/3-isopropylmalate dehydratase large subunit alpha/beta/alpha" evidence="9">
    <location>
        <begin position="71"/>
        <end position="382"/>
    </location>
</feature>
<accession>A0A956M3A5</accession>
<dbReference type="EMBL" id="JAGQHR010000878">
    <property type="protein sequence ID" value="MCA9729872.1"/>
    <property type="molecule type" value="Genomic_DNA"/>
</dbReference>
<dbReference type="FunFam" id="3.30.499.10:FF:000002">
    <property type="entry name" value="Aconitate hydratase"/>
    <property type="match status" value="1"/>
</dbReference>
<evidence type="ECO:0000256" key="3">
    <source>
        <dbReference type="ARBA" id="ARBA00012926"/>
    </source>
</evidence>
<dbReference type="SUPFAM" id="SSF53732">
    <property type="entry name" value="Aconitase iron-sulfur domain"/>
    <property type="match status" value="1"/>
</dbReference>
<name>A0A956M3A5_UNCEI</name>
<dbReference type="GO" id="GO:0003994">
    <property type="term" value="F:aconitate hydratase activity"/>
    <property type="evidence" value="ECO:0007669"/>
    <property type="project" value="UniProtKB-EC"/>
</dbReference>
<keyword evidence="6" id="KW-0411">Iron-sulfur</keyword>
<evidence type="ECO:0000313" key="11">
    <source>
        <dbReference type="Proteomes" id="UP000697710"/>
    </source>
</evidence>
<dbReference type="AlphaFoldDB" id="A0A956M3A5"/>
<evidence type="ECO:0000256" key="2">
    <source>
        <dbReference type="ARBA" id="ARBA00007185"/>
    </source>
</evidence>
<organism evidence="10 11">
    <name type="scientific">Eiseniibacteriota bacterium</name>
    <dbReference type="NCBI Taxonomy" id="2212470"/>
    <lineage>
        <taxon>Bacteria</taxon>
        <taxon>Candidatus Eiseniibacteriota</taxon>
    </lineage>
</organism>
<dbReference type="PRINTS" id="PR00415">
    <property type="entry name" value="ACONITASE"/>
</dbReference>
<protein>
    <recommendedName>
        <fullName evidence="3">aconitate hydratase</fullName>
        <ecNumber evidence="3">4.2.1.3</ecNumber>
    </recommendedName>
</protein>
<keyword evidence="5" id="KW-0408">Iron</keyword>
<reference evidence="10" key="2">
    <citation type="journal article" date="2021" name="Microbiome">
        <title>Successional dynamics and alternative stable states in a saline activated sludge microbial community over 9 years.</title>
        <authorList>
            <person name="Wang Y."/>
            <person name="Ye J."/>
            <person name="Ju F."/>
            <person name="Liu L."/>
            <person name="Boyd J.A."/>
            <person name="Deng Y."/>
            <person name="Parks D.H."/>
            <person name="Jiang X."/>
            <person name="Yin X."/>
            <person name="Woodcroft B.J."/>
            <person name="Tyson G.W."/>
            <person name="Hugenholtz P."/>
            <person name="Polz M.F."/>
            <person name="Zhang T."/>
        </authorList>
    </citation>
    <scope>NUCLEOTIDE SEQUENCE</scope>
    <source>
        <strain evidence="10">HKST-UBA01</strain>
    </source>
</reference>
<sequence length="384" mass="42548">MSDPFGARKTLETALGARNIWRLQAAGSNVETLPYCIKVLLEACLRTCDGEIVTEDDVKAIASYDARNIPEVEIPFMPGRVILQDFTGVPAVVDLAAMRDGIKRLGGDPKKVNPLVPCDLVIDHSVQVDVFNSDKALKLNSEREFQRNRERYEFLKWGQQAFDNFRVVPPATGIVHQVNLEYLAKVVWEDDANGGRLYPDSLVGTDSHTTMINGLGVVGWGVGGIEAEAVMLGQPIYMLLPEVVGFRLVGELPKGTTATDLVLRVTQMLRQHGVVNKFVEFFGPGLDTMPVANRATIANMAPEYGATIGFFPVDGKTLEYLQLSGRDEKLIRTVEQYCKEQGMWRDDSRKINYTSTLELDLSTVESSLAGPRRPQDRISLANMQ</sequence>
<dbReference type="Gene3D" id="3.30.499.10">
    <property type="entry name" value="Aconitase, domain 3"/>
    <property type="match status" value="1"/>
</dbReference>
<dbReference type="InterPro" id="IPR036008">
    <property type="entry name" value="Aconitase_4Fe-4S_dom"/>
</dbReference>
<keyword evidence="4" id="KW-0479">Metal-binding</keyword>
<evidence type="ECO:0000259" key="9">
    <source>
        <dbReference type="Pfam" id="PF00330"/>
    </source>
</evidence>
<evidence type="ECO:0000256" key="7">
    <source>
        <dbReference type="ARBA" id="ARBA00023239"/>
    </source>
</evidence>
<dbReference type="InterPro" id="IPR001030">
    <property type="entry name" value="Acoase/IPM_deHydtase_lsu_aba"/>
</dbReference>
<evidence type="ECO:0000256" key="6">
    <source>
        <dbReference type="ARBA" id="ARBA00023014"/>
    </source>
</evidence>
<gene>
    <name evidence="10" type="primary">acnA</name>
    <name evidence="10" type="ORF">KC729_19465</name>
</gene>
<dbReference type="PANTHER" id="PTHR11670">
    <property type="entry name" value="ACONITASE/IRON-RESPONSIVE ELEMENT FAMILY MEMBER"/>
    <property type="match status" value="1"/>
</dbReference>
<keyword evidence="7 10" id="KW-0456">Lyase</keyword>
<evidence type="ECO:0000256" key="8">
    <source>
        <dbReference type="ARBA" id="ARBA00023501"/>
    </source>
</evidence>
<comment type="catalytic activity">
    <reaction evidence="8">
        <text>citrate = D-threo-isocitrate</text>
        <dbReference type="Rhea" id="RHEA:10336"/>
        <dbReference type="ChEBI" id="CHEBI:15562"/>
        <dbReference type="ChEBI" id="CHEBI:16947"/>
        <dbReference type="EC" id="4.2.1.3"/>
    </reaction>
</comment>
<comment type="similarity">
    <text evidence="2">Belongs to the aconitase/IPM isomerase family.</text>
</comment>
<comment type="cofactor">
    <cofactor evidence="1">
        <name>[4Fe-4S] cluster</name>
        <dbReference type="ChEBI" id="CHEBI:49883"/>
    </cofactor>
</comment>
<dbReference type="GO" id="GO:0051536">
    <property type="term" value="F:iron-sulfur cluster binding"/>
    <property type="evidence" value="ECO:0007669"/>
    <property type="project" value="UniProtKB-KW"/>
</dbReference>
<reference evidence="10" key="1">
    <citation type="submission" date="2020-04" db="EMBL/GenBank/DDBJ databases">
        <authorList>
            <person name="Zhang T."/>
        </authorList>
    </citation>
    <scope>NUCLEOTIDE SEQUENCE</scope>
    <source>
        <strain evidence="10">HKST-UBA01</strain>
    </source>
</reference>
<evidence type="ECO:0000256" key="1">
    <source>
        <dbReference type="ARBA" id="ARBA00001966"/>
    </source>
</evidence>
<dbReference type="InterPro" id="IPR015931">
    <property type="entry name" value="Acnase/IPM_dHydase_lsu_aba_1/3"/>
</dbReference>
<dbReference type="Pfam" id="PF00330">
    <property type="entry name" value="Aconitase"/>
    <property type="match status" value="1"/>
</dbReference>
<evidence type="ECO:0000313" key="10">
    <source>
        <dbReference type="EMBL" id="MCA9729872.1"/>
    </source>
</evidence>
<dbReference type="GO" id="GO:0046872">
    <property type="term" value="F:metal ion binding"/>
    <property type="evidence" value="ECO:0007669"/>
    <property type="project" value="UniProtKB-KW"/>
</dbReference>
<dbReference type="EC" id="4.2.1.3" evidence="3"/>
<evidence type="ECO:0000256" key="4">
    <source>
        <dbReference type="ARBA" id="ARBA00022723"/>
    </source>
</evidence>
<dbReference type="InterPro" id="IPR006249">
    <property type="entry name" value="Aconitase/IRP2"/>
</dbReference>
<comment type="caution">
    <text evidence="10">The sequence shown here is derived from an EMBL/GenBank/DDBJ whole genome shotgun (WGS) entry which is preliminary data.</text>
</comment>
<dbReference type="Proteomes" id="UP000697710">
    <property type="component" value="Unassembled WGS sequence"/>
</dbReference>
<evidence type="ECO:0000256" key="5">
    <source>
        <dbReference type="ARBA" id="ARBA00023004"/>
    </source>
</evidence>